<feature type="region of interest" description="Disordered" evidence="1">
    <location>
        <begin position="195"/>
        <end position="233"/>
    </location>
</feature>
<dbReference type="AlphaFoldDB" id="A0A1E3HLM3"/>
<reference evidence="3" key="2">
    <citation type="journal article" date="2022" name="Elife">
        <title>Obligate sexual reproduction of a homothallic fungus closely related to the Cryptococcus pathogenic species complex.</title>
        <authorList>
            <person name="Passer A.R."/>
            <person name="Clancey S.A."/>
            <person name="Shea T."/>
            <person name="David-Palma M."/>
            <person name="Averette A.F."/>
            <person name="Boekhout T."/>
            <person name="Porcel B.M."/>
            <person name="Nowrousian M."/>
            <person name="Cuomo C.A."/>
            <person name="Sun S."/>
            <person name="Heitman J."/>
            <person name="Coelho M.A."/>
        </authorList>
    </citation>
    <scope>NUCLEOTIDE SEQUENCE</scope>
    <source>
        <strain evidence="3">CBS 7841</strain>
    </source>
</reference>
<reference evidence="3" key="1">
    <citation type="submission" date="2016-06" db="EMBL/GenBank/DDBJ databases">
        <authorList>
            <person name="Cuomo C."/>
            <person name="Litvintseva A."/>
            <person name="Heitman J."/>
            <person name="Chen Y."/>
            <person name="Sun S."/>
            <person name="Springer D."/>
            <person name="Dromer F."/>
            <person name="Young S."/>
            <person name="Zeng Q."/>
            <person name="Chapman S."/>
            <person name="Gujja S."/>
            <person name="Saif S."/>
            <person name="Birren B."/>
        </authorList>
    </citation>
    <scope>NUCLEOTIDE SEQUENCE</scope>
    <source>
        <strain evidence="3">CBS 7841</strain>
    </source>
</reference>
<feature type="chain" id="PRO_5043971702" evidence="2">
    <location>
        <begin position="19"/>
        <end position="256"/>
    </location>
</feature>
<keyword evidence="4" id="KW-1185">Reference proteome</keyword>
<gene>
    <name evidence="3" type="ORF">L203_105338</name>
</gene>
<evidence type="ECO:0000256" key="1">
    <source>
        <dbReference type="SAM" id="MobiDB-lite"/>
    </source>
</evidence>
<dbReference type="GeneID" id="91089547"/>
<proteinExistence type="predicted"/>
<evidence type="ECO:0000313" key="4">
    <source>
        <dbReference type="Proteomes" id="UP000094043"/>
    </source>
</evidence>
<dbReference type="VEuPathDB" id="FungiDB:L203_06339"/>
<feature type="region of interest" description="Disordered" evidence="1">
    <location>
        <begin position="26"/>
        <end position="48"/>
    </location>
</feature>
<feature type="compositionally biased region" description="Polar residues" evidence="1">
    <location>
        <begin position="26"/>
        <end position="44"/>
    </location>
</feature>
<feature type="signal peptide" evidence="2">
    <location>
        <begin position="1"/>
        <end position="18"/>
    </location>
</feature>
<organism evidence="3 4">
    <name type="scientific">Cryptococcus depauperatus CBS 7841</name>
    <dbReference type="NCBI Taxonomy" id="1295531"/>
    <lineage>
        <taxon>Eukaryota</taxon>
        <taxon>Fungi</taxon>
        <taxon>Dikarya</taxon>
        <taxon>Basidiomycota</taxon>
        <taxon>Agaricomycotina</taxon>
        <taxon>Tremellomycetes</taxon>
        <taxon>Tremellales</taxon>
        <taxon>Cryptococcaceae</taxon>
        <taxon>Cryptococcus</taxon>
    </lineage>
</organism>
<accession>A0A1E3HLM3</accession>
<dbReference type="RefSeq" id="XP_066070803.1">
    <property type="nucleotide sequence ID" value="XM_066214706.1"/>
</dbReference>
<dbReference type="KEGG" id="cdep:91089547"/>
<protein>
    <submittedName>
        <fullName evidence="3">Uncharacterized protein</fullName>
    </submittedName>
</protein>
<reference evidence="3" key="3">
    <citation type="submission" date="2024-01" db="EMBL/GenBank/DDBJ databases">
        <authorList>
            <person name="Coelho M.A."/>
            <person name="David-Palma M."/>
            <person name="Shea T."/>
            <person name="Sun S."/>
            <person name="Cuomo C.A."/>
            <person name="Heitman J."/>
        </authorList>
    </citation>
    <scope>NUCLEOTIDE SEQUENCE</scope>
    <source>
        <strain evidence="3">CBS 7841</strain>
    </source>
</reference>
<dbReference type="EMBL" id="CP143790">
    <property type="protein sequence ID" value="WVN90103.1"/>
    <property type="molecule type" value="Genomic_DNA"/>
</dbReference>
<dbReference type="Proteomes" id="UP000094043">
    <property type="component" value="Chromosome 7"/>
</dbReference>
<evidence type="ECO:0000256" key="2">
    <source>
        <dbReference type="SAM" id="SignalP"/>
    </source>
</evidence>
<dbReference type="OrthoDB" id="2576586at2759"/>
<keyword evidence="2" id="KW-0732">Signal</keyword>
<name>A0A1E3HLM3_9TREE</name>
<evidence type="ECO:0000313" key="3">
    <source>
        <dbReference type="EMBL" id="WVN90103.1"/>
    </source>
</evidence>
<sequence length="256" mass="25657">MVVIQSVLIALLACSALAQEPSTQTDSNIFSIQTSPPEPTTLSGSDAKEGLTTNTVSSVASGMSANATASSTASLANASAVGSGKFPQTCTENCRAISTALGTCGAGVSLNTSCLCTETVEKSYLSCLECALSLDSSTGNLDTYQNMINTYIQQCASASSNPVTLPSMTVTIPANPTISRASNLSVSTNSATTRSATSNVSFPSSAVSHPLSTVSPTSSSANTSSTGGSHNGASKVGKNIGVGIIGFSISLLMQVL</sequence>